<feature type="domain" description="Tripartite ATP-independent periplasmic transporters DctQ component" evidence="10">
    <location>
        <begin position="33"/>
        <end position="163"/>
    </location>
</feature>
<protein>
    <submittedName>
        <fullName evidence="11">TRAP-type mannitol/chloroaromatic compound transport system, small permease component</fullName>
    </submittedName>
</protein>
<organism evidence="11 12">
    <name type="scientific">Desulfocicer vacuolatum DSM 3385</name>
    <dbReference type="NCBI Taxonomy" id="1121400"/>
    <lineage>
        <taxon>Bacteria</taxon>
        <taxon>Pseudomonadati</taxon>
        <taxon>Thermodesulfobacteriota</taxon>
        <taxon>Desulfobacteria</taxon>
        <taxon>Desulfobacterales</taxon>
        <taxon>Desulfobacteraceae</taxon>
        <taxon>Desulfocicer</taxon>
    </lineage>
</organism>
<dbReference type="PANTHER" id="PTHR35011:SF4">
    <property type="entry name" value="SLL1102 PROTEIN"/>
    <property type="match status" value="1"/>
</dbReference>
<dbReference type="GO" id="GO:0005886">
    <property type="term" value="C:plasma membrane"/>
    <property type="evidence" value="ECO:0007669"/>
    <property type="project" value="UniProtKB-SubCell"/>
</dbReference>
<keyword evidence="5 9" id="KW-0812">Transmembrane</keyword>
<accession>A0A1W2EGX6</accession>
<evidence type="ECO:0000256" key="9">
    <source>
        <dbReference type="SAM" id="Phobius"/>
    </source>
</evidence>
<sequence>MKNGKQQLMGMVTIIDRTNGIIGKVLATVVLVMAGIMLYEAVSRHFFQSPTSWANEISKMVFGFYMIWAGAHAMLHKEHISMDLFYDRWTPRAKAMMDSITFVFFILFISLLLQKVGADAIFAVSIKETSNSTLSQPLYHWRASLVVGIVLLAIQGLAHFIRNIWFAVYGEELK</sequence>
<dbReference type="RefSeq" id="WP_084071542.1">
    <property type="nucleotide sequence ID" value="NZ_FWXY01000031.1"/>
</dbReference>
<evidence type="ECO:0000313" key="11">
    <source>
        <dbReference type="EMBL" id="SMD08937.1"/>
    </source>
</evidence>
<dbReference type="PANTHER" id="PTHR35011">
    <property type="entry name" value="2,3-DIKETO-L-GULONATE TRAP TRANSPORTER SMALL PERMEASE PROTEIN YIAM"/>
    <property type="match status" value="1"/>
</dbReference>
<dbReference type="Pfam" id="PF04290">
    <property type="entry name" value="DctQ"/>
    <property type="match status" value="1"/>
</dbReference>
<dbReference type="OrthoDB" id="5420906at2"/>
<keyword evidence="3" id="KW-1003">Cell membrane</keyword>
<dbReference type="InterPro" id="IPR007387">
    <property type="entry name" value="TRAP_DctQ"/>
</dbReference>
<proteinExistence type="inferred from homology"/>
<evidence type="ECO:0000313" key="12">
    <source>
        <dbReference type="Proteomes" id="UP000192418"/>
    </source>
</evidence>
<keyword evidence="12" id="KW-1185">Reference proteome</keyword>
<evidence type="ECO:0000259" key="10">
    <source>
        <dbReference type="Pfam" id="PF04290"/>
    </source>
</evidence>
<feature type="transmembrane region" description="Helical" evidence="9">
    <location>
        <begin position="95"/>
        <end position="113"/>
    </location>
</feature>
<dbReference type="AlphaFoldDB" id="A0A1W2EGX6"/>
<evidence type="ECO:0000256" key="2">
    <source>
        <dbReference type="ARBA" id="ARBA00022448"/>
    </source>
</evidence>
<reference evidence="11 12" key="1">
    <citation type="submission" date="2017-04" db="EMBL/GenBank/DDBJ databases">
        <authorList>
            <person name="Afonso C.L."/>
            <person name="Miller P.J."/>
            <person name="Scott M.A."/>
            <person name="Spackman E."/>
            <person name="Goraichik I."/>
            <person name="Dimitrov K.M."/>
            <person name="Suarez D.L."/>
            <person name="Swayne D.E."/>
        </authorList>
    </citation>
    <scope>NUCLEOTIDE SEQUENCE [LARGE SCALE GENOMIC DNA]</scope>
    <source>
        <strain evidence="11 12">DSM 3385</strain>
    </source>
</reference>
<name>A0A1W2EGX6_9BACT</name>
<evidence type="ECO:0000256" key="8">
    <source>
        <dbReference type="ARBA" id="ARBA00038436"/>
    </source>
</evidence>
<feature type="transmembrane region" description="Helical" evidence="9">
    <location>
        <begin position="57"/>
        <end position="75"/>
    </location>
</feature>
<dbReference type="InterPro" id="IPR055348">
    <property type="entry name" value="DctQ"/>
</dbReference>
<comment type="similarity">
    <text evidence="8">Belongs to the TRAP transporter small permease family.</text>
</comment>
<dbReference type="Proteomes" id="UP000192418">
    <property type="component" value="Unassembled WGS sequence"/>
</dbReference>
<keyword evidence="7 9" id="KW-0472">Membrane</keyword>
<feature type="transmembrane region" description="Helical" evidence="9">
    <location>
        <begin position="139"/>
        <end position="161"/>
    </location>
</feature>
<evidence type="ECO:0000256" key="1">
    <source>
        <dbReference type="ARBA" id="ARBA00004429"/>
    </source>
</evidence>
<evidence type="ECO:0000256" key="4">
    <source>
        <dbReference type="ARBA" id="ARBA00022519"/>
    </source>
</evidence>
<evidence type="ECO:0000256" key="3">
    <source>
        <dbReference type="ARBA" id="ARBA00022475"/>
    </source>
</evidence>
<evidence type="ECO:0000256" key="7">
    <source>
        <dbReference type="ARBA" id="ARBA00023136"/>
    </source>
</evidence>
<dbReference type="EMBL" id="FWXY01000031">
    <property type="protein sequence ID" value="SMD08937.1"/>
    <property type="molecule type" value="Genomic_DNA"/>
</dbReference>
<keyword evidence="2" id="KW-0813">Transport</keyword>
<evidence type="ECO:0000256" key="6">
    <source>
        <dbReference type="ARBA" id="ARBA00022989"/>
    </source>
</evidence>
<gene>
    <name evidence="11" type="ORF">SAMN02746065_13130</name>
</gene>
<dbReference type="STRING" id="1121400.SAMN02746065_13130"/>
<evidence type="ECO:0000256" key="5">
    <source>
        <dbReference type="ARBA" id="ARBA00022692"/>
    </source>
</evidence>
<comment type="subcellular location">
    <subcellularLocation>
        <location evidence="1">Cell inner membrane</location>
        <topology evidence="1">Multi-pass membrane protein</topology>
    </subcellularLocation>
</comment>
<feature type="transmembrane region" description="Helical" evidence="9">
    <location>
        <begin position="21"/>
        <end position="42"/>
    </location>
</feature>
<keyword evidence="4" id="KW-0997">Cell inner membrane</keyword>
<keyword evidence="6 9" id="KW-1133">Transmembrane helix</keyword>